<dbReference type="InterPro" id="IPR015590">
    <property type="entry name" value="Aldehyde_DH_dom"/>
</dbReference>
<name>A0A381Q2E4_9ZZZZ</name>
<dbReference type="PANTHER" id="PTHR42804">
    <property type="entry name" value="ALDEHYDE DEHYDROGENASE"/>
    <property type="match status" value="1"/>
</dbReference>
<evidence type="ECO:0000256" key="1">
    <source>
        <dbReference type="ARBA" id="ARBA00009986"/>
    </source>
</evidence>
<evidence type="ECO:0000313" key="4">
    <source>
        <dbReference type="EMBL" id="SUZ71783.1"/>
    </source>
</evidence>
<accession>A0A381Q2E4</accession>
<dbReference type="Gene3D" id="3.40.605.10">
    <property type="entry name" value="Aldehyde Dehydrogenase, Chain A, domain 1"/>
    <property type="match status" value="1"/>
</dbReference>
<feature type="domain" description="Aldehyde dehydrogenase" evidence="3">
    <location>
        <begin position="26"/>
        <end position="491"/>
    </location>
</feature>
<dbReference type="EMBL" id="UINC01001133">
    <property type="protein sequence ID" value="SUZ71783.1"/>
    <property type="molecule type" value="Genomic_DNA"/>
</dbReference>
<dbReference type="FunFam" id="3.40.605.10:FF:000007">
    <property type="entry name" value="NAD/NADP-dependent betaine aldehyde dehydrogenase"/>
    <property type="match status" value="1"/>
</dbReference>
<dbReference type="Pfam" id="PF00171">
    <property type="entry name" value="Aldedh"/>
    <property type="match status" value="1"/>
</dbReference>
<sequence length="495" mass="51339">MGDTPTIDRQPVDPQEKWRLLIGGEWTATSGTYEIVDPNTTAVVGHAPDGTVADAEAAITAAGAALPGWRDTPPAERGALLDRLADILRERAPTWSTLVQAETGSTINVAETMQVGPNLADRYSQYAVPQNLDRAELPVTQASSALGPAGLVGAVAHRQPAGVVACITSYNFPLVNVAGKLAPALAMGNTCIIKPAPQDPLGVLRLGEAVVEAGFPPGVVNVLTSSGVDASAALVSSPDVNMVSFTGSSAVGKRIMADGAASMTRVLMELGGKGALVMTEDADVGKAVGAIASVWGFHSGQICTAPTRVICHRSLYDELVSTLANVAGMLKVGDAIERDTLVGPLVSEQQRDNVEAFVRGGVEAGATLVCGGERPDLPGYFVAPTLLADCTPDMHAVREEAFGPVVVVLSHDGDDEAVAMANDSAYGLYSYVYAGDMARAYRIARRLESGNVALNSVVPHPNAPFGGFKESGIGRDRGIAGLEAYSEVQAISWLA</sequence>
<protein>
    <recommendedName>
        <fullName evidence="3">Aldehyde dehydrogenase domain-containing protein</fullName>
    </recommendedName>
</protein>
<dbReference type="GO" id="GO:0016620">
    <property type="term" value="F:oxidoreductase activity, acting on the aldehyde or oxo group of donors, NAD or NADP as acceptor"/>
    <property type="evidence" value="ECO:0007669"/>
    <property type="project" value="InterPro"/>
</dbReference>
<organism evidence="4">
    <name type="scientific">marine metagenome</name>
    <dbReference type="NCBI Taxonomy" id="408172"/>
    <lineage>
        <taxon>unclassified sequences</taxon>
        <taxon>metagenomes</taxon>
        <taxon>ecological metagenomes</taxon>
    </lineage>
</organism>
<dbReference type="AlphaFoldDB" id="A0A381Q2E4"/>
<keyword evidence="2" id="KW-0560">Oxidoreductase</keyword>
<proteinExistence type="inferred from homology"/>
<dbReference type="SUPFAM" id="SSF53720">
    <property type="entry name" value="ALDH-like"/>
    <property type="match status" value="1"/>
</dbReference>
<evidence type="ECO:0000256" key="2">
    <source>
        <dbReference type="ARBA" id="ARBA00023002"/>
    </source>
</evidence>
<dbReference type="FunFam" id="3.40.309.10:FF:000009">
    <property type="entry name" value="Aldehyde dehydrogenase A"/>
    <property type="match status" value="1"/>
</dbReference>
<dbReference type="Gene3D" id="3.40.309.10">
    <property type="entry name" value="Aldehyde Dehydrogenase, Chain A, domain 2"/>
    <property type="match status" value="1"/>
</dbReference>
<dbReference type="PANTHER" id="PTHR42804:SF1">
    <property type="entry name" value="ALDEHYDE DEHYDROGENASE-RELATED"/>
    <property type="match status" value="1"/>
</dbReference>
<comment type="similarity">
    <text evidence="1">Belongs to the aldehyde dehydrogenase family.</text>
</comment>
<gene>
    <name evidence="4" type="ORF">METZ01_LOCUS24637</name>
</gene>
<dbReference type="InterPro" id="IPR016162">
    <property type="entry name" value="Ald_DH_N"/>
</dbReference>
<dbReference type="InterPro" id="IPR016161">
    <property type="entry name" value="Ald_DH/histidinol_DH"/>
</dbReference>
<dbReference type="InterPro" id="IPR016163">
    <property type="entry name" value="Ald_DH_C"/>
</dbReference>
<reference evidence="4" key="1">
    <citation type="submission" date="2018-05" db="EMBL/GenBank/DDBJ databases">
        <authorList>
            <person name="Lanie J.A."/>
            <person name="Ng W.-L."/>
            <person name="Kazmierczak K.M."/>
            <person name="Andrzejewski T.M."/>
            <person name="Davidsen T.M."/>
            <person name="Wayne K.J."/>
            <person name="Tettelin H."/>
            <person name="Glass J.I."/>
            <person name="Rusch D."/>
            <person name="Podicherti R."/>
            <person name="Tsui H.-C.T."/>
            <person name="Winkler M.E."/>
        </authorList>
    </citation>
    <scope>NUCLEOTIDE SEQUENCE</scope>
</reference>
<evidence type="ECO:0000259" key="3">
    <source>
        <dbReference type="Pfam" id="PF00171"/>
    </source>
</evidence>